<dbReference type="EMBL" id="BGZK01000002">
    <property type="protein sequence ID" value="GBO99346.1"/>
    <property type="molecule type" value="Genomic_DNA"/>
</dbReference>
<evidence type="ECO:0000313" key="4">
    <source>
        <dbReference type="Proteomes" id="UP000299102"/>
    </source>
</evidence>
<dbReference type="OrthoDB" id="6138985at2759"/>
<dbReference type="Proteomes" id="UP000299102">
    <property type="component" value="Unassembled WGS sequence"/>
</dbReference>
<evidence type="ECO:0000256" key="1">
    <source>
        <dbReference type="SAM" id="MobiDB-lite"/>
    </source>
</evidence>
<organism evidence="3 4">
    <name type="scientific">Eumeta variegata</name>
    <name type="common">Bagworm moth</name>
    <name type="synonym">Eumeta japonica</name>
    <dbReference type="NCBI Taxonomy" id="151549"/>
    <lineage>
        <taxon>Eukaryota</taxon>
        <taxon>Metazoa</taxon>
        <taxon>Ecdysozoa</taxon>
        <taxon>Arthropoda</taxon>
        <taxon>Hexapoda</taxon>
        <taxon>Insecta</taxon>
        <taxon>Pterygota</taxon>
        <taxon>Neoptera</taxon>
        <taxon>Endopterygota</taxon>
        <taxon>Lepidoptera</taxon>
        <taxon>Glossata</taxon>
        <taxon>Ditrysia</taxon>
        <taxon>Tineoidea</taxon>
        <taxon>Psychidae</taxon>
        <taxon>Oiketicinae</taxon>
        <taxon>Eumeta</taxon>
    </lineage>
</organism>
<name>A0A4C1SD76_EUMVA</name>
<dbReference type="PANTHER" id="PTHR37687">
    <property type="entry name" value="AGAP006772-PA"/>
    <property type="match status" value="1"/>
</dbReference>
<keyword evidence="4" id="KW-1185">Reference proteome</keyword>
<comment type="caution">
    <text evidence="3">The sequence shown here is derived from an EMBL/GenBank/DDBJ whole genome shotgun (WGS) entry which is preliminary data.</text>
</comment>
<dbReference type="AlphaFoldDB" id="A0A4C1SD76"/>
<feature type="compositionally biased region" description="Basic and acidic residues" evidence="1">
    <location>
        <begin position="374"/>
        <end position="392"/>
    </location>
</feature>
<keyword evidence="2" id="KW-0732">Signal</keyword>
<feature type="region of interest" description="Disordered" evidence="1">
    <location>
        <begin position="488"/>
        <end position="516"/>
    </location>
</feature>
<feature type="compositionally biased region" description="Basic and acidic residues" evidence="1">
    <location>
        <begin position="120"/>
        <end position="161"/>
    </location>
</feature>
<dbReference type="PANTHER" id="PTHR37687:SF1">
    <property type="entry name" value="AGAP006772-PA"/>
    <property type="match status" value="1"/>
</dbReference>
<gene>
    <name evidence="3" type="ORF">EVAR_582_1</name>
</gene>
<reference evidence="3 4" key="1">
    <citation type="journal article" date="2019" name="Commun. Biol.">
        <title>The bagworm genome reveals a unique fibroin gene that provides high tensile strength.</title>
        <authorList>
            <person name="Kono N."/>
            <person name="Nakamura H."/>
            <person name="Ohtoshi R."/>
            <person name="Tomita M."/>
            <person name="Numata K."/>
            <person name="Arakawa K."/>
        </authorList>
    </citation>
    <scope>NUCLEOTIDE SEQUENCE [LARGE SCALE GENOMIC DNA]</scope>
</reference>
<feature type="chain" id="PRO_5020033370" evidence="2">
    <location>
        <begin position="22"/>
        <end position="764"/>
    </location>
</feature>
<proteinExistence type="predicted"/>
<feature type="region of interest" description="Disordered" evidence="1">
    <location>
        <begin position="112"/>
        <end position="161"/>
    </location>
</feature>
<feature type="compositionally biased region" description="Basic and acidic residues" evidence="1">
    <location>
        <begin position="354"/>
        <end position="363"/>
    </location>
</feature>
<dbReference type="InterPro" id="IPR038875">
    <property type="entry name" value="PLA2_conodipine-like"/>
</dbReference>
<protein>
    <submittedName>
        <fullName evidence="3">Uncharacterized protein</fullName>
    </submittedName>
</protein>
<feature type="region of interest" description="Disordered" evidence="1">
    <location>
        <begin position="289"/>
        <end position="415"/>
    </location>
</feature>
<evidence type="ECO:0000313" key="3">
    <source>
        <dbReference type="EMBL" id="GBO99346.1"/>
    </source>
</evidence>
<evidence type="ECO:0000256" key="2">
    <source>
        <dbReference type="SAM" id="SignalP"/>
    </source>
</evidence>
<feature type="compositionally biased region" description="Basic and acidic residues" evidence="1">
    <location>
        <begin position="505"/>
        <end position="516"/>
    </location>
</feature>
<accession>A0A4C1SD76</accession>
<sequence length="764" mass="85459">MVRGLWLCAWAACALLALVSAEGPGGGGSLRGALEALQRRQRARLLRAQPAPAAPDYDLYDLLPPDYVDPEYTATDDLDDEPNTKYIIKVLGDDETPLTGYEYKIVKKKSSISNSGSPLENKESPFRERSRHSDNDRLRELFMDKDEGETRKEESPEKDEKDAEYALLLGQLWSKYKNRYRSNHEATSGVMKLYKEKDIKKRLPDNWGPVAFKRKRSPNININNDNAGLDDYLGDALIKNDKTYLPDDDRNDMTEEYTIAFQPLDDEGIEDFSDEDQYQYDGIQKRFPVTKRSSGSFDSGRNVPNKRFVQGKNKYELAKQFRSSSGTDPKVVKDLSKIFGDPDDTMKLPVKRSSKSEDSHESKPPQVAIASHNHTHEHNASQVHNDDSHELHSQNIHHPGTSGKETDVDTGSNINKPITVKKKSIDWSNYFGIDKRKQKFLSSGEELNQDKLPKQYFNTFNKEVILPIDTLRKHSYVKKNIKAAKPSEEREFKMETGKNIASQSTDKKDGNKQGETKFDDIDQKLKNMEGYIVDEALRYSEVGDELDSKEEQELKEQMITRLAAAYSLEKMRKALKEFKQSLQIQKHESDFEPSSDSIEDAKNANIPSGDFENERGVGLYVSGKTGNRLSDDLGERTRPPAPSAGSIDVAAERAGGCPVLGRAAARCRSVGAVGGRRARLFLPLCSLHQICYLCGEAPPTACDLAFLSEADTACGGDAACARAARGALMALRQLQDALADELDAAGECDAGPCLIARQRPLRRR</sequence>
<feature type="signal peptide" evidence="2">
    <location>
        <begin position="1"/>
        <end position="21"/>
    </location>
</feature>